<keyword evidence="2" id="KW-1185">Reference proteome</keyword>
<protein>
    <submittedName>
        <fullName evidence="1">Uncharacterized protein</fullName>
    </submittedName>
</protein>
<proteinExistence type="predicted"/>
<comment type="caution">
    <text evidence="1">The sequence shown here is derived from an EMBL/GenBank/DDBJ whole genome shotgun (WGS) entry which is preliminary data.</text>
</comment>
<evidence type="ECO:0000313" key="2">
    <source>
        <dbReference type="Proteomes" id="UP001287356"/>
    </source>
</evidence>
<name>A0AAE0N9W9_9PEZI</name>
<dbReference type="Proteomes" id="UP001287356">
    <property type="component" value="Unassembled WGS sequence"/>
</dbReference>
<evidence type="ECO:0000313" key="1">
    <source>
        <dbReference type="EMBL" id="KAK3375615.1"/>
    </source>
</evidence>
<gene>
    <name evidence="1" type="ORF">B0T24DRAFT_676540</name>
</gene>
<dbReference type="EMBL" id="JAULSN010000003">
    <property type="protein sequence ID" value="KAK3375615.1"/>
    <property type="molecule type" value="Genomic_DNA"/>
</dbReference>
<sequence length="91" mass="9984">MEQYETALAFTDRISRAVLSTTTGDYAGVIPEAVRPRESVFITDYTTIATATGSKTVSRAVADTRVGPDVPVSAYYRLVSERYLHGLMSDF</sequence>
<organism evidence="1 2">
    <name type="scientific">Lasiosphaeria ovina</name>
    <dbReference type="NCBI Taxonomy" id="92902"/>
    <lineage>
        <taxon>Eukaryota</taxon>
        <taxon>Fungi</taxon>
        <taxon>Dikarya</taxon>
        <taxon>Ascomycota</taxon>
        <taxon>Pezizomycotina</taxon>
        <taxon>Sordariomycetes</taxon>
        <taxon>Sordariomycetidae</taxon>
        <taxon>Sordariales</taxon>
        <taxon>Lasiosphaeriaceae</taxon>
        <taxon>Lasiosphaeria</taxon>
    </lineage>
</organism>
<reference evidence="1" key="2">
    <citation type="submission" date="2023-06" db="EMBL/GenBank/DDBJ databases">
        <authorList>
            <consortium name="Lawrence Berkeley National Laboratory"/>
            <person name="Haridas S."/>
            <person name="Hensen N."/>
            <person name="Bonometti L."/>
            <person name="Westerberg I."/>
            <person name="Brannstrom I.O."/>
            <person name="Guillou S."/>
            <person name="Cros-Aarteil S."/>
            <person name="Calhoun S."/>
            <person name="Kuo A."/>
            <person name="Mondo S."/>
            <person name="Pangilinan J."/>
            <person name="Riley R."/>
            <person name="Labutti K."/>
            <person name="Andreopoulos B."/>
            <person name="Lipzen A."/>
            <person name="Chen C."/>
            <person name="Yanf M."/>
            <person name="Daum C."/>
            <person name="Ng V."/>
            <person name="Clum A."/>
            <person name="Steindorff A."/>
            <person name="Ohm R."/>
            <person name="Martin F."/>
            <person name="Silar P."/>
            <person name="Natvig D."/>
            <person name="Lalanne C."/>
            <person name="Gautier V."/>
            <person name="Ament-Velasquez S.L."/>
            <person name="Kruys A."/>
            <person name="Hutchinson M.I."/>
            <person name="Powell A.J."/>
            <person name="Barry K."/>
            <person name="Miller A.N."/>
            <person name="Grigoriev I.V."/>
            <person name="Debuchy R."/>
            <person name="Gladieux P."/>
            <person name="Thoren M.H."/>
            <person name="Johannesson H."/>
        </authorList>
    </citation>
    <scope>NUCLEOTIDE SEQUENCE</scope>
    <source>
        <strain evidence="1">CBS 958.72</strain>
    </source>
</reference>
<accession>A0AAE0N9W9</accession>
<reference evidence="1" key="1">
    <citation type="journal article" date="2023" name="Mol. Phylogenet. Evol.">
        <title>Genome-scale phylogeny and comparative genomics of the fungal order Sordariales.</title>
        <authorList>
            <person name="Hensen N."/>
            <person name="Bonometti L."/>
            <person name="Westerberg I."/>
            <person name="Brannstrom I.O."/>
            <person name="Guillou S."/>
            <person name="Cros-Aarteil S."/>
            <person name="Calhoun S."/>
            <person name="Haridas S."/>
            <person name="Kuo A."/>
            <person name="Mondo S."/>
            <person name="Pangilinan J."/>
            <person name="Riley R."/>
            <person name="LaButti K."/>
            <person name="Andreopoulos B."/>
            <person name="Lipzen A."/>
            <person name="Chen C."/>
            <person name="Yan M."/>
            <person name="Daum C."/>
            <person name="Ng V."/>
            <person name="Clum A."/>
            <person name="Steindorff A."/>
            <person name="Ohm R.A."/>
            <person name="Martin F."/>
            <person name="Silar P."/>
            <person name="Natvig D.O."/>
            <person name="Lalanne C."/>
            <person name="Gautier V."/>
            <person name="Ament-Velasquez S.L."/>
            <person name="Kruys A."/>
            <person name="Hutchinson M.I."/>
            <person name="Powell A.J."/>
            <person name="Barry K."/>
            <person name="Miller A.N."/>
            <person name="Grigoriev I.V."/>
            <person name="Debuchy R."/>
            <person name="Gladieux P."/>
            <person name="Hiltunen Thoren M."/>
            <person name="Johannesson H."/>
        </authorList>
    </citation>
    <scope>NUCLEOTIDE SEQUENCE</scope>
    <source>
        <strain evidence="1">CBS 958.72</strain>
    </source>
</reference>
<dbReference type="AlphaFoldDB" id="A0AAE0N9W9"/>